<dbReference type="PANTHER" id="PTHR11715">
    <property type="entry name" value="GLYCINE CLEAVAGE SYSTEM H PROTEIN"/>
    <property type="match status" value="1"/>
</dbReference>
<dbReference type="InterPro" id="IPR033753">
    <property type="entry name" value="GCV_H/Fam206"/>
</dbReference>
<feature type="domain" description="Lipoyl-binding" evidence="5">
    <location>
        <begin position="24"/>
        <end position="106"/>
    </location>
</feature>
<dbReference type="GO" id="GO:0005960">
    <property type="term" value="C:glycine cleavage complex"/>
    <property type="evidence" value="ECO:0007669"/>
    <property type="project" value="InterPro"/>
</dbReference>
<dbReference type="InterPro" id="IPR000089">
    <property type="entry name" value="Biotin_lipoyl"/>
</dbReference>
<keyword evidence="2 3" id="KW-0450">Lipoyl</keyword>
<comment type="function">
    <text evidence="3">The glycine cleavage system catalyzes the degradation of glycine. The H protein shuttles the methylamine group of glycine from the P protein to the T protein.</text>
</comment>
<dbReference type="SUPFAM" id="SSF51230">
    <property type="entry name" value="Single hybrid motif"/>
    <property type="match status" value="1"/>
</dbReference>
<protein>
    <recommendedName>
        <fullName evidence="3">Glycine cleavage system H protein</fullName>
    </recommendedName>
</protein>
<reference evidence="6 7" key="1">
    <citation type="submission" date="2017-04" db="EMBL/GenBank/DDBJ databases">
        <authorList>
            <person name="Afonso C.L."/>
            <person name="Miller P.J."/>
            <person name="Scott M.A."/>
            <person name="Spackman E."/>
            <person name="Goraichik I."/>
            <person name="Dimitrov K.M."/>
            <person name="Suarez D.L."/>
            <person name="Swayne D.E."/>
        </authorList>
    </citation>
    <scope>NUCLEOTIDE SEQUENCE [LARGE SCALE GENOMIC DNA]</scope>
    <source>
        <strain evidence="6 7">LMG26642</strain>
    </source>
</reference>
<dbReference type="InterPro" id="IPR002930">
    <property type="entry name" value="GCV_H"/>
</dbReference>
<evidence type="ECO:0000256" key="3">
    <source>
        <dbReference type="HAMAP-Rule" id="MF_00272"/>
    </source>
</evidence>
<dbReference type="GO" id="GO:0019464">
    <property type="term" value="P:glycine decarboxylation via glycine cleavage system"/>
    <property type="evidence" value="ECO:0007669"/>
    <property type="project" value="UniProtKB-UniRule"/>
</dbReference>
<evidence type="ECO:0000256" key="1">
    <source>
        <dbReference type="ARBA" id="ARBA00009249"/>
    </source>
</evidence>
<dbReference type="InterPro" id="IPR011053">
    <property type="entry name" value="Single_hybrid_motif"/>
</dbReference>
<feature type="modified residue" description="N6-lipoyllysine" evidence="3 4">
    <location>
        <position position="65"/>
    </location>
</feature>
<name>A0A1X7N4X1_9LACT</name>
<dbReference type="HAMAP" id="MF_00272">
    <property type="entry name" value="GcvH"/>
    <property type="match status" value="1"/>
</dbReference>
<sequence length="139" mass="15720">MNEKKMERYYTEEHEWVMPIGDEKVRIGITDYAAKELGDVVYVELPEILSHVSPGDEIGTVESTKSASVIFAPISGKILSVNEELEDAPELVNEGPLNEGWMTEVQLSDPSELADLLTQEEYMQLVEKLEDEEEDSEEE</sequence>
<evidence type="ECO:0000256" key="4">
    <source>
        <dbReference type="PIRSR" id="PIRSR617453-50"/>
    </source>
</evidence>
<dbReference type="InterPro" id="IPR017453">
    <property type="entry name" value="GCV_H_sub"/>
</dbReference>
<evidence type="ECO:0000313" key="6">
    <source>
        <dbReference type="EMBL" id="SMH32417.1"/>
    </source>
</evidence>
<evidence type="ECO:0000256" key="2">
    <source>
        <dbReference type="ARBA" id="ARBA00022823"/>
    </source>
</evidence>
<dbReference type="PROSITE" id="PS50968">
    <property type="entry name" value="BIOTINYL_LIPOYL"/>
    <property type="match status" value="1"/>
</dbReference>
<dbReference type="NCBIfam" id="NF002270">
    <property type="entry name" value="PRK01202.1"/>
    <property type="match status" value="1"/>
</dbReference>
<organism evidence="6 7">
    <name type="scientific">Carnobacterium iners</name>
    <dbReference type="NCBI Taxonomy" id="1073423"/>
    <lineage>
        <taxon>Bacteria</taxon>
        <taxon>Bacillati</taxon>
        <taxon>Bacillota</taxon>
        <taxon>Bacilli</taxon>
        <taxon>Lactobacillales</taxon>
        <taxon>Carnobacteriaceae</taxon>
        <taxon>Carnobacterium</taxon>
    </lineage>
</organism>
<evidence type="ECO:0000313" key="7">
    <source>
        <dbReference type="Proteomes" id="UP000193435"/>
    </source>
</evidence>
<dbReference type="Pfam" id="PF01597">
    <property type="entry name" value="GCV_H"/>
    <property type="match status" value="1"/>
</dbReference>
<keyword evidence="7" id="KW-1185">Reference proteome</keyword>
<dbReference type="GO" id="GO:0005829">
    <property type="term" value="C:cytosol"/>
    <property type="evidence" value="ECO:0007669"/>
    <property type="project" value="TreeGrafter"/>
</dbReference>
<proteinExistence type="inferred from homology"/>
<dbReference type="GO" id="GO:0009249">
    <property type="term" value="P:protein lipoylation"/>
    <property type="evidence" value="ECO:0007669"/>
    <property type="project" value="TreeGrafter"/>
</dbReference>
<dbReference type="Gene3D" id="2.40.50.100">
    <property type="match status" value="1"/>
</dbReference>
<comment type="cofactor">
    <cofactor evidence="3">
        <name>(R)-lipoate</name>
        <dbReference type="ChEBI" id="CHEBI:83088"/>
    </cofactor>
    <text evidence="3">Binds 1 lipoyl cofactor covalently.</text>
</comment>
<dbReference type="Proteomes" id="UP000193435">
    <property type="component" value="Unassembled WGS sequence"/>
</dbReference>
<comment type="subunit">
    <text evidence="3">The glycine cleavage system is composed of four proteins: P, T, L and H.</text>
</comment>
<dbReference type="EMBL" id="FXBJ01000002">
    <property type="protein sequence ID" value="SMH32417.1"/>
    <property type="molecule type" value="Genomic_DNA"/>
</dbReference>
<accession>A0A1X7N4X1</accession>
<dbReference type="NCBIfam" id="TIGR00527">
    <property type="entry name" value="gcvH"/>
    <property type="match status" value="1"/>
</dbReference>
<evidence type="ECO:0000259" key="5">
    <source>
        <dbReference type="PROSITE" id="PS50968"/>
    </source>
</evidence>
<dbReference type="PANTHER" id="PTHR11715:SF3">
    <property type="entry name" value="GLYCINE CLEAVAGE SYSTEM H PROTEIN-RELATED"/>
    <property type="match status" value="1"/>
</dbReference>
<gene>
    <name evidence="3" type="primary">gcvH</name>
    <name evidence="6" type="ORF">SAMN04488700_1394</name>
</gene>
<dbReference type="STRING" id="1073423.SAMN04488700_1394"/>
<dbReference type="AlphaFoldDB" id="A0A1X7N4X1"/>
<dbReference type="RefSeq" id="WP_085559558.1">
    <property type="nucleotide sequence ID" value="NZ_FOAH01000046.1"/>
</dbReference>
<dbReference type="OrthoDB" id="9796712at2"/>
<dbReference type="CDD" id="cd06848">
    <property type="entry name" value="GCS_H"/>
    <property type="match status" value="1"/>
</dbReference>
<comment type="similarity">
    <text evidence="1 3">Belongs to the GcvH family.</text>
</comment>